<dbReference type="InterPro" id="IPR050595">
    <property type="entry name" value="Bact_response_regulator"/>
</dbReference>
<keyword evidence="1 2" id="KW-0597">Phosphoprotein</keyword>
<reference evidence="4" key="1">
    <citation type="journal article" date="2021" name="Microb. Physiol.">
        <title>Proteogenomic Insights into the Physiology of Marine, Sulfate-Reducing, Filamentous Desulfonema limicola and Desulfonema magnum.</title>
        <authorList>
            <person name="Schnaars V."/>
            <person name="Wohlbrand L."/>
            <person name="Scheve S."/>
            <person name="Hinrichs C."/>
            <person name="Reinhardt R."/>
            <person name="Rabus R."/>
        </authorList>
    </citation>
    <scope>NUCLEOTIDE SEQUENCE</scope>
    <source>
        <strain evidence="4">5ac10</strain>
    </source>
</reference>
<keyword evidence="5" id="KW-1185">Reference proteome</keyword>
<feature type="domain" description="Response regulatory" evidence="3">
    <location>
        <begin position="5"/>
        <end position="123"/>
    </location>
</feature>
<dbReference type="Pfam" id="PF00072">
    <property type="entry name" value="Response_reg"/>
    <property type="match status" value="1"/>
</dbReference>
<protein>
    <submittedName>
        <fullName evidence="4">Signal transduction response regulator, receiver domain-containing protein</fullName>
    </submittedName>
</protein>
<dbReference type="EMBL" id="CP061799">
    <property type="protein sequence ID" value="QTA83822.1"/>
    <property type="molecule type" value="Genomic_DNA"/>
</dbReference>
<dbReference type="GO" id="GO:0000160">
    <property type="term" value="P:phosphorelay signal transduction system"/>
    <property type="evidence" value="ECO:0007669"/>
    <property type="project" value="InterPro"/>
</dbReference>
<dbReference type="SUPFAM" id="SSF52172">
    <property type="entry name" value="CheY-like"/>
    <property type="match status" value="1"/>
</dbReference>
<evidence type="ECO:0000313" key="5">
    <source>
        <dbReference type="Proteomes" id="UP000663720"/>
    </source>
</evidence>
<organism evidence="4 5">
    <name type="scientific">Desulfonema limicola</name>
    <dbReference type="NCBI Taxonomy" id="45656"/>
    <lineage>
        <taxon>Bacteria</taxon>
        <taxon>Pseudomonadati</taxon>
        <taxon>Thermodesulfobacteriota</taxon>
        <taxon>Desulfobacteria</taxon>
        <taxon>Desulfobacterales</taxon>
        <taxon>Desulfococcaceae</taxon>
        <taxon>Desulfonema</taxon>
    </lineage>
</organism>
<evidence type="ECO:0000313" key="4">
    <source>
        <dbReference type="EMBL" id="QTA83822.1"/>
    </source>
</evidence>
<gene>
    <name evidence="4" type="ORF">dnl_62390</name>
</gene>
<accession>A0A975BEC0</accession>
<dbReference type="AlphaFoldDB" id="A0A975BEC0"/>
<feature type="modified residue" description="4-aspartylphosphate" evidence="2">
    <location>
        <position position="58"/>
    </location>
</feature>
<dbReference type="PANTHER" id="PTHR44591">
    <property type="entry name" value="STRESS RESPONSE REGULATOR PROTEIN 1"/>
    <property type="match status" value="1"/>
</dbReference>
<dbReference type="InterPro" id="IPR001789">
    <property type="entry name" value="Sig_transdc_resp-reg_receiver"/>
</dbReference>
<dbReference type="SMART" id="SM00448">
    <property type="entry name" value="REC"/>
    <property type="match status" value="1"/>
</dbReference>
<dbReference type="Gene3D" id="3.40.50.2300">
    <property type="match status" value="1"/>
</dbReference>
<dbReference type="Proteomes" id="UP000663720">
    <property type="component" value="Chromosome"/>
</dbReference>
<dbReference type="PANTHER" id="PTHR44591:SF25">
    <property type="entry name" value="CHEMOTAXIS TWO-COMPONENT RESPONSE REGULATOR"/>
    <property type="match status" value="1"/>
</dbReference>
<name>A0A975BEC0_9BACT</name>
<evidence type="ECO:0000259" key="3">
    <source>
        <dbReference type="PROSITE" id="PS50110"/>
    </source>
</evidence>
<evidence type="ECO:0000256" key="2">
    <source>
        <dbReference type="PROSITE-ProRule" id="PRU00169"/>
    </source>
</evidence>
<evidence type="ECO:0000256" key="1">
    <source>
        <dbReference type="ARBA" id="ARBA00022553"/>
    </source>
</evidence>
<dbReference type="InterPro" id="IPR011006">
    <property type="entry name" value="CheY-like_superfamily"/>
</dbReference>
<dbReference type="PROSITE" id="PS50110">
    <property type="entry name" value="RESPONSE_REGULATORY"/>
    <property type="match status" value="1"/>
</dbReference>
<proteinExistence type="predicted"/>
<dbReference type="KEGG" id="dli:dnl_62390"/>
<sequence>MMKIRIWLFDDEKSVLEFLRELFEAFGYEVFCFESPGKILESLNFINSEDQADLIITDIQMPDMDGMEFVEKLNSSGFDKDNIAVISGYWTEEYSAFAQKFGVRMFDKPVDIKELLTWVNERRCCTDSCLCKCLVYEPL</sequence>